<organism evidence="1 2">
    <name type="scientific">Flavobacterium fryxellicola</name>
    <dbReference type="NCBI Taxonomy" id="249352"/>
    <lineage>
        <taxon>Bacteria</taxon>
        <taxon>Pseudomonadati</taxon>
        <taxon>Bacteroidota</taxon>
        <taxon>Flavobacteriia</taxon>
        <taxon>Flavobacteriales</taxon>
        <taxon>Flavobacteriaceae</taxon>
        <taxon>Flavobacterium</taxon>
    </lineage>
</organism>
<evidence type="ECO:0000313" key="1">
    <source>
        <dbReference type="EMBL" id="OAB25669.1"/>
    </source>
</evidence>
<sequence length="73" mass="8744">MRCNLFNSLGWKPSKGFQPKLLKRIFTAIRARKFVLKKEHLRFTVKLLKLKELLLANQFLSVFSEIIYIFENE</sequence>
<gene>
    <name evidence="1" type="ORF">FBFR_14285</name>
</gene>
<comment type="caution">
    <text evidence="1">The sequence shown here is derived from an EMBL/GenBank/DDBJ whole genome shotgun (WGS) entry which is preliminary data.</text>
</comment>
<reference evidence="1 2" key="1">
    <citation type="submission" date="2016-03" db="EMBL/GenBank/DDBJ databases">
        <title>Draft genome sequence of Flavobacterium fryxellicola DSM 16209.</title>
        <authorList>
            <person name="Shin S.-K."/>
            <person name="Yi H."/>
        </authorList>
    </citation>
    <scope>NUCLEOTIDE SEQUENCE [LARGE SCALE GENOMIC DNA]</scope>
    <source>
        <strain evidence="1 2">DSM 16209</strain>
    </source>
</reference>
<accession>A0A167UKR8</accession>
<dbReference type="AlphaFoldDB" id="A0A167UKR8"/>
<name>A0A167UKR8_9FLAO</name>
<keyword evidence="2" id="KW-1185">Reference proteome</keyword>
<dbReference type="Proteomes" id="UP000077164">
    <property type="component" value="Unassembled WGS sequence"/>
</dbReference>
<dbReference type="EMBL" id="LVJE01000044">
    <property type="protein sequence ID" value="OAB25669.1"/>
    <property type="molecule type" value="Genomic_DNA"/>
</dbReference>
<protein>
    <submittedName>
        <fullName evidence="1">Uncharacterized protein</fullName>
    </submittedName>
</protein>
<proteinExistence type="predicted"/>
<evidence type="ECO:0000313" key="2">
    <source>
        <dbReference type="Proteomes" id="UP000077164"/>
    </source>
</evidence>